<dbReference type="Pfam" id="PF00270">
    <property type="entry name" value="DEAD"/>
    <property type="match status" value="1"/>
</dbReference>
<dbReference type="InterPro" id="IPR044742">
    <property type="entry name" value="DEAD/DEAH_RhlB"/>
</dbReference>
<dbReference type="InterPro" id="IPR000629">
    <property type="entry name" value="RNA-helicase_DEAD-box_CS"/>
</dbReference>
<feature type="domain" description="DEAD-box RNA helicase Q" evidence="11">
    <location>
        <begin position="44"/>
        <end position="72"/>
    </location>
</feature>
<dbReference type="PROSITE" id="PS51192">
    <property type="entry name" value="HELICASE_ATP_BIND_1"/>
    <property type="match status" value="1"/>
</dbReference>
<evidence type="ECO:0000256" key="3">
    <source>
        <dbReference type="ARBA" id="ARBA00022806"/>
    </source>
</evidence>
<accession>A0ABT0U964</accession>
<dbReference type="SMART" id="SM00487">
    <property type="entry name" value="DEXDc"/>
    <property type="match status" value="1"/>
</dbReference>
<keyword evidence="2 7" id="KW-0378">Hydrolase</keyword>
<dbReference type="CDD" id="cd00268">
    <property type="entry name" value="DEADc"/>
    <property type="match status" value="1"/>
</dbReference>
<comment type="caution">
    <text evidence="12">The sequence shown here is derived from an EMBL/GenBank/DDBJ whole genome shotgun (WGS) entry which is preliminary data.</text>
</comment>
<dbReference type="SMART" id="SM00490">
    <property type="entry name" value="HELICc"/>
    <property type="match status" value="1"/>
</dbReference>
<comment type="similarity">
    <text evidence="5 7">Belongs to the DEAD box helicase family.</text>
</comment>
<reference evidence="12 13" key="1">
    <citation type="journal article" date="2022" name="Syst. Appl. Microbiol.">
        <title>Rhodopirellula aestuarii sp. nov., a novel member of the genus Rhodopirellula isolated from brackish sediments collected in the Tagus River estuary, Portugal.</title>
        <authorList>
            <person name="Vitorino I.R."/>
            <person name="Klimek D."/>
            <person name="Calusinska M."/>
            <person name="Lobo-da-Cunha A."/>
            <person name="Vasconcelos V."/>
            <person name="Lage O.M."/>
        </authorList>
    </citation>
    <scope>NUCLEOTIDE SEQUENCE [LARGE SCALE GENOMIC DNA]</scope>
    <source>
        <strain evidence="12 13">ICT_H3.1</strain>
    </source>
</reference>
<feature type="domain" description="Helicase ATP-binding" evidence="9">
    <location>
        <begin position="75"/>
        <end position="247"/>
    </location>
</feature>
<dbReference type="GO" id="GO:0004386">
    <property type="term" value="F:helicase activity"/>
    <property type="evidence" value="ECO:0007669"/>
    <property type="project" value="UniProtKB-KW"/>
</dbReference>
<evidence type="ECO:0000313" key="12">
    <source>
        <dbReference type="EMBL" id="MCM2373512.1"/>
    </source>
</evidence>
<evidence type="ECO:0000256" key="1">
    <source>
        <dbReference type="ARBA" id="ARBA00022741"/>
    </source>
</evidence>
<evidence type="ECO:0000259" key="9">
    <source>
        <dbReference type="PROSITE" id="PS51192"/>
    </source>
</evidence>
<dbReference type="InterPro" id="IPR050079">
    <property type="entry name" value="DEAD_box_RNA_helicase"/>
</dbReference>
<keyword evidence="4 7" id="KW-0067">ATP-binding</keyword>
<dbReference type="PROSITE" id="PS00039">
    <property type="entry name" value="DEAD_ATP_HELICASE"/>
    <property type="match status" value="1"/>
</dbReference>
<sequence>MSYSRSPRNARKSGGGRPPRFEDNEDTIALLESVGPVVLPPEIESFDELDLSPVMRLAIAKAGFTKPSPIQAALIPYALAGTDVIGQARTGTGKTAAFSIPILEQLDSLEECRDPQAIIVVPTRELADQVAGEAARLAYGVPTEIAILSGGKNMNRQLRQLENGVQVVVGTPGRIHDHLQRGTLRLDKTWCVVLDEADRMLDIGFRPQIERIMRKCPRNRQTLLLSATLPPVVRRLAESYMSEPVVIDCCRNEMAVDTIEQRYFTVANDRKVELLEQLLEREDPEQAIIFCRTKRGTDRLHRQLSRTYHGACGCIHGDLQQRERDRVLQSLRDRKLKLLIATDVVGRGIDITTISHIVNFDVPQDCDDYVHRVGRTGRMGRDGVAYTFVVPGEGEVLTSIEQRINKELVRDSIEGFDPVPEVTAAAEAASAAEEEAPTEARRSLNPMTRKKKRRR</sequence>
<dbReference type="InterPro" id="IPR014014">
    <property type="entry name" value="RNA_helicase_DEAD_Q_motif"/>
</dbReference>
<dbReference type="InterPro" id="IPR011545">
    <property type="entry name" value="DEAD/DEAH_box_helicase_dom"/>
</dbReference>
<dbReference type="PROSITE" id="PS51194">
    <property type="entry name" value="HELICASE_CTER"/>
    <property type="match status" value="1"/>
</dbReference>
<gene>
    <name evidence="12" type="ORF">NB063_23115</name>
</gene>
<feature type="region of interest" description="Disordered" evidence="8">
    <location>
        <begin position="1"/>
        <end position="24"/>
    </location>
</feature>
<dbReference type="InterPro" id="IPR027417">
    <property type="entry name" value="P-loop_NTPase"/>
</dbReference>
<dbReference type="PROSITE" id="PS51195">
    <property type="entry name" value="Q_MOTIF"/>
    <property type="match status" value="1"/>
</dbReference>
<keyword evidence="3 7" id="KW-0347">Helicase</keyword>
<dbReference type="PANTHER" id="PTHR47959">
    <property type="entry name" value="ATP-DEPENDENT RNA HELICASE RHLE-RELATED"/>
    <property type="match status" value="1"/>
</dbReference>
<evidence type="ECO:0000259" key="11">
    <source>
        <dbReference type="PROSITE" id="PS51195"/>
    </source>
</evidence>
<keyword evidence="13" id="KW-1185">Reference proteome</keyword>
<dbReference type="Gene3D" id="3.40.50.300">
    <property type="entry name" value="P-loop containing nucleotide triphosphate hydrolases"/>
    <property type="match status" value="2"/>
</dbReference>
<protein>
    <submittedName>
        <fullName evidence="12">DEAD/DEAH box helicase</fullName>
    </submittedName>
</protein>
<dbReference type="SUPFAM" id="SSF52540">
    <property type="entry name" value="P-loop containing nucleoside triphosphate hydrolases"/>
    <property type="match status" value="1"/>
</dbReference>
<evidence type="ECO:0000256" key="6">
    <source>
        <dbReference type="PROSITE-ProRule" id="PRU00552"/>
    </source>
</evidence>
<feature type="region of interest" description="Disordered" evidence="8">
    <location>
        <begin position="423"/>
        <end position="455"/>
    </location>
</feature>
<organism evidence="12 13">
    <name type="scientific">Aporhodopirellula aestuarii</name>
    <dbReference type="NCBI Taxonomy" id="2950107"/>
    <lineage>
        <taxon>Bacteria</taxon>
        <taxon>Pseudomonadati</taxon>
        <taxon>Planctomycetota</taxon>
        <taxon>Planctomycetia</taxon>
        <taxon>Pirellulales</taxon>
        <taxon>Pirellulaceae</taxon>
        <taxon>Aporhodopirellula</taxon>
    </lineage>
</organism>
<dbReference type="InterPro" id="IPR001650">
    <property type="entry name" value="Helicase_C-like"/>
</dbReference>
<keyword evidence="1 7" id="KW-0547">Nucleotide-binding</keyword>
<dbReference type="RefSeq" id="WP_250931268.1">
    <property type="nucleotide sequence ID" value="NZ_JAMQBK010000062.1"/>
</dbReference>
<evidence type="ECO:0000256" key="5">
    <source>
        <dbReference type="ARBA" id="ARBA00038437"/>
    </source>
</evidence>
<dbReference type="InterPro" id="IPR014001">
    <property type="entry name" value="Helicase_ATP-bd"/>
</dbReference>
<name>A0ABT0U964_9BACT</name>
<dbReference type="EMBL" id="JAMQBK010000062">
    <property type="protein sequence ID" value="MCM2373512.1"/>
    <property type="molecule type" value="Genomic_DNA"/>
</dbReference>
<evidence type="ECO:0000256" key="4">
    <source>
        <dbReference type="ARBA" id="ARBA00022840"/>
    </source>
</evidence>
<evidence type="ECO:0000256" key="2">
    <source>
        <dbReference type="ARBA" id="ARBA00022801"/>
    </source>
</evidence>
<feature type="short sequence motif" description="Q motif" evidence="6">
    <location>
        <begin position="44"/>
        <end position="72"/>
    </location>
</feature>
<evidence type="ECO:0000313" key="13">
    <source>
        <dbReference type="Proteomes" id="UP001202961"/>
    </source>
</evidence>
<dbReference type="CDD" id="cd18787">
    <property type="entry name" value="SF2_C_DEAD"/>
    <property type="match status" value="1"/>
</dbReference>
<evidence type="ECO:0000256" key="7">
    <source>
        <dbReference type="RuleBase" id="RU000492"/>
    </source>
</evidence>
<evidence type="ECO:0000259" key="10">
    <source>
        <dbReference type="PROSITE" id="PS51194"/>
    </source>
</evidence>
<dbReference type="Pfam" id="PF00271">
    <property type="entry name" value="Helicase_C"/>
    <property type="match status" value="1"/>
</dbReference>
<dbReference type="PANTHER" id="PTHR47959:SF1">
    <property type="entry name" value="ATP-DEPENDENT RNA HELICASE DBPA"/>
    <property type="match status" value="1"/>
</dbReference>
<proteinExistence type="inferred from homology"/>
<evidence type="ECO:0000256" key="8">
    <source>
        <dbReference type="SAM" id="MobiDB-lite"/>
    </source>
</evidence>
<dbReference type="Proteomes" id="UP001202961">
    <property type="component" value="Unassembled WGS sequence"/>
</dbReference>
<feature type="domain" description="Helicase C-terminal" evidence="10">
    <location>
        <begin position="274"/>
        <end position="427"/>
    </location>
</feature>